<evidence type="ECO:0000313" key="1">
    <source>
        <dbReference type="EMBL" id="KAG7058861.1"/>
    </source>
</evidence>
<comment type="caution">
    <text evidence="1">The sequence shown here is derived from an EMBL/GenBank/DDBJ whole genome shotgun (WGS) entry which is preliminary data.</text>
</comment>
<evidence type="ECO:0000313" key="2">
    <source>
        <dbReference type="Proteomes" id="UP000699042"/>
    </source>
</evidence>
<accession>A0A9P7RIA5</accession>
<organism evidence="1 2">
    <name type="scientific">Colletotrichum scovillei</name>
    <dbReference type="NCBI Taxonomy" id="1209932"/>
    <lineage>
        <taxon>Eukaryota</taxon>
        <taxon>Fungi</taxon>
        <taxon>Dikarya</taxon>
        <taxon>Ascomycota</taxon>
        <taxon>Pezizomycotina</taxon>
        <taxon>Sordariomycetes</taxon>
        <taxon>Hypocreomycetidae</taxon>
        <taxon>Glomerellales</taxon>
        <taxon>Glomerellaceae</taxon>
        <taxon>Colletotrichum</taxon>
        <taxon>Colletotrichum acutatum species complex</taxon>
    </lineage>
</organism>
<sequence>MVIAAPNFSLAGAVCRSKIWDDG</sequence>
<gene>
    <name evidence="1" type="ORF">JMJ77_006230</name>
</gene>
<name>A0A9P7RIA5_9PEZI</name>
<reference evidence="1" key="1">
    <citation type="submission" date="2021-05" db="EMBL/GenBank/DDBJ databases">
        <title>Comparative genomics of three Colletotrichum scovillei strains and genetic complementation revealed genes involved fungal growth and virulence on chili pepper.</title>
        <authorList>
            <person name="Hsieh D.-K."/>
            <person name="Chuang S.-C."/>
            <person name="Chen C.-Y."/>
            <person name="Chao Y.-T."/>
            <person name="Lu M.-Y.J."/>
            <person name="Lee M.-H."/>
            <person name="Shih M.-C."/>
        </authorList>
    </citation>
    <scope>NUCLEOTIDE SEQUENCE</scope>
    <source>
        <strain evidence="1">Coll-153</strain>
    </source>
</reference>
<dbReference type="EMBL" id="JAESDN010000001">
    <property type="protein sequence ID" value="KAG7058861.1"/>
    <property type="molecule type" value="Genomic_DNA"/>
</dbReference>
<protein>
    <submittedName>
        <fullName evidence="1">Uncharacterized protein</fullName>
    </submittedName>
</protein>
<keyword evidence="2" id="KW-1185">Reference proteome</keyword>
<dbReference type="Proteomes" id="UP000699042">
    <property type="component" value="Unassembled WGS sequence"/>
</dbReference>
<dbReference type="AlphaFoldDB" id="A0A9P7RIA5"/>
<proteinExistence type="predicted"/>
<feature type="non-terminal residue" evidence="1">
    <location>
        <position position="1"/>
    </location>
</feature>